<evidence type="ECO:0000313" key="2">
    <source>
        <dbReference type="EMBL" id="CAL1359387.1"/>
    </source>
</evidence>
<dbReference type="AlphaFoldDB" id="A0AAV2CU09"/>
<evidence type="ECO:0000313" key="3">
    <source>
        <dbReference type="Proteomes" id="UP001497516"/>
    </source>
</evidence>
<sequence>MCIYQVIRGTSEGEKEVGIPPRRRMIGSSPDLEAPKNEAEMEPSQPRIVRGTSRRRIYSPKKTPPMKQTSEVDESEAGLAGYDW</sequence>
<dbReference type="Proteomes" id="UP001497516">
    <property type="component" value="Chromosome 10"/>
</dbReference>
<evidence type="ECO:0000256" key="1">
    <source>
        <dbReference type="SAM" id="MobiDB-lite"/>
    </source>
</evidence>
<gene>
    <name evidence="2" type="ORF">LTRI10_LOCUS6876</name>
</gene>
<reference evidence="2 3" key="1">
    <citation type="submission" date="2024-04" db="EMBL/GenBank/DDBJ databases">
        <authorList>
            <person name="Fracassetti M."/>
        </authorList>
    </citation>
    <scope>NUCLEOTIDE SEQUENCE [LARGE SCALE GENOMIC DNA]</scope>
</reference>
<organism evidence="2 3">
    <name type="scientific">Linum trigynum</name>
    <dbReference type="NCBI Taxonomy" id="586398"/>
    <lineage>
        <taxon>Eukaryota</taxon>
        <taxon>Viridiplantae</taxon>
        <taxon>Streptophyta</taxon>
        <taxon>Embryophyta</taxon>
        <taxon>Tracheophyta</taxon>
        <taxon>Spermatophyta</taxon>
        <taxon>Magnoliopsida</taxon>
        <taxon>eudicotyledons</taxon>
        <taxon>Gunneridae</taxon>
        <taxon>Pentapetalae</taxon>
        <taxon>rosids</taxon>
        <taxon>fabids</taxon>
        <taxon>Malpighiales</taxon>
        <taxon>Linaceae</taxon>
        <taxon>Linum</taxon>
    </lineage>
</organism>
<protein>
    <submittedName>
        <fullName evidence="2">Uncharacterized protein</fullName>
    </submittedName>
</protein>
<name>A0AAV2CU09_9ROSI</name>
<keyword evidence="3" id="KW-1185">Reference proteome</keyword>
<dbReference type="EMBL" id="OZ034814">
    <property type="protein sequence ID" value="CAL1359387.1"/>
    <property type="molecule type" value="Genomic_DNA"/>
</dbReference>
<feature type="region of interest" description="Disordered" evidence="1">
    <location>
        <begin position="9"/>
        <end position="84"/>
    </location>
</feature>
<accession>A0AAV2CU09</accession>
<proteinExistence type="predicted"/>